<dbReference type="EMBL" id="CM042010">
    <property type="protein sequence ID" value="KAI3779163.1"/>
    <property type="molecule type" value="Genomic_DNA"/>
</dbReference>
<dbReference type="Proteomes" id="UP001055811">
    <property type="component" value="Linkage Group LG02"/>
</dbReference>
<name>A0ACB9G7X3_CICIN</name>
<evidence type="ECO:0000313" key="1">
    <source>
        <dbReference type="EMBL" id="KAI3779163.1"/>
    </source>
</evidence>
<keyword evidence="2" id="KW-1185">Reference proteome</keyword>
<sequence>MGCAKAPTASPSSSPTRPSPPPLLPLPHSSNSTPLFPFQLHLRPPPPNTSSPPSSDGKIGNGLLGFTHRLLTSTPRLCQRPSIVICSSSLSSWRDSQKEEIIVAKEHGCSPYDGSSQSAPIAFITTRVFQMGHKKSQVGHFFPPPETLNQENLHWQVEVMQRLPPNLKKQKVSRAFSDQSIEQLNDVTAVRTSGKRKNNYFLAQKKKVEFQKLPERWFKKKKKVAKCGVENRSSDVERCFSLCVEERMCALISNLIRLQNRGLKDCAVGLLFALLPILRGTSGILEGMLSMTKTLSSQMSGA</sequence>
<protein>
    <submittedName>
        <fullName evidence="1">Uncharacterized protein</fullName>
    </submittedName>
</protein>
<gene>
    <name evidence="1" type="ORF">L2E82_08724</name>
</gene>
<comment type="caution">
    <text evidence="1">The sequence shown here is derived from an EMBL/GenBank/DDBJ whole genome shotgun (WGS) entry which is preliminary data.</text>
</comment>
<accession>A0ACB9G7X3</accession>
<organism evidence="1 2">
    <name type="scientific">Cichorium intybus</name>
    <name type="common">Chicory</name>
    <dbReference type="NCBI Taxonomy" id="13427"/>
    <lineage>
        <taxon>Eukaryota</taxon>
        <taxon>Viridiplantae</taxon>
        <taxon>Streptophyta</taxon>
        <taxon>Embryophyta</taxon>
        <taxon>Tracheophyta</taxon>
        <taxon>Spermatophyta</taxon>
        <taxon>Magnoliopsida</taxon>
        <taxon>eudicotyledons</taxon>
        <taxon>Gunneridae</taxon>
        <taxon>Pentapetalae</taxon>
        <taxon>asterids</taxon>
        <taxon>campanulids</taxon>
        <taxon>Asterales</taxon>
        <taxon>Asteraceae</taxon>
        <taxon>Cichorioideae</taxon>
        <taxon>Cichorieae</taxon>
        <taxon>Cichoriinae</taxon>
        <taxon>Cichorium</taxon>
    </lineage>
</organism>
<evidence type="ECO:0000313" key="2">
    <source>
        <dbReference type="Proteomes" id="UP001055811"/>
    </source>
</evidence>
<proteinExistence type="predicted"/>
<reference evidence="2" key="1">
    <citation type="journal article" date="2022" name="Mol. Ecol. Resour.">
        <title>The genomes of chicory, endive, great burdock and yacon provide insights into Asteraceae palaeo-polyploidization history and plant inulin production.</title>
        <authorList>
            <person name="Fan W."/>
            <person name="Wang S."/>
            <person name="Wang H."/>
            <person name="Wang A."/>
            <person name="Jiang F."/>
            <person name="Liu H."/>
            <person name="Zhao H."/>
            <person name="Xu D."/>
            <person name="Zhang Y."/>
        </authorList>
    </citation>
    <scope>NUCLEOTIDE SEQUENCE [LARGE SCALE GENOMIC DNA]</scope>
    <source>
        <strain evidence="2">cv. Punajuju</strain>
    </source>
</reference>
<reference evidence="1 2" key="2">
    <citation type="journal article" date="2022" name="Mol. Ecol. Resour.">
        <title>The genomes of chicory, endive, great burdock and yacon provide insights into Asteraceae paleo-polyploidization history and plant inulin production.</title>
        <authorList>
            <person name="Fan W."/>
            <person name="Wang S."/>
            <person name="Wang H."/>
            <person name="Wang A."/>
            <person name="Jiang F."/>
            <person name="Liu H."/>
            <person name="Zhao H."/>
            <person name="Xu D."/>
            <person name="Zhang Y."/>
        </authorList>
    </citation>
    <scope>NUCLEOTIDE SEQUENCE [LARGE SCALE GENOMIC DNA]</scope>
    <source>
        <strain evidence="2">cv. Punajuju</strain>
        <tissue evidence="1">Leaves</tissue>
    </source>
</reference>